<dbReference type="AlphaFoldDB" id="A0A2H4SE26"/>
<sequence>MKDKKGVDSTGRPDANRRVLFDPSITQQQRRRQQQLRQQQQQPLTDPTNSFSQTAGSVAGPAVPNSLIGRSFDINQLEDESRWLEAAMRQEDILLARQGDPVGMALRLENSQRWISRLEALMETPTRSRTQTQAQTMLPTPADTPAATPAAEGAGGTGDDGAAEKK</sequence>
<dbReference type="VEuPathDB" id="FungiDB:A9K55_009280"/>
<feature type="region of interest" description="Disordered" evidence="1">
    <location>
        <begin position="1"/>
        <end position="67"/>
    </location>
</feature>
<accession>A0A2H4SE26</accession>
<name>A0A2H4SE26_CORMI</name>
<feature type="compositionally biased region" description="Polar residues" evidence="1">
    <location>
        <begin position="43"/>
        <end position="56"/>
    </location>
</feature>
<protein>
    <submittedName>
        <fullName evidence="2">Uncharacterized protein</fullName>
    </submittedName>
</protein>
<feature type="region of interest" description="Disordered" evidence="1">
    <location>
        <begin position="124"/>
        <end position="166"/>
    </location>
</feature>
<organism evidence="2 3">
    <name type="scientific">Cordyceps militaris</name>
    <name type="common">Caterpillar fungus</name>
    <name type="synonym">Clavaria militaris</name>
    <dbReference type="NCBI Taxonomy" id="73501"/>
    <lineage>
        <taxon>Eukaryota</taxon>
        <taxon>Fungi</taxon>
        <taxon>Dikarya</taxon>
        <taxon>Ascomycota</taxon>
        <taxon>Pezizomycotina</taxon>
        <taxon>Sordariomycetes</taxon>
        <taxon>Hypocreomycetidae</taxon>
        <taxon>Hypocreales</taxon>
        <taxon>Cordycipitaceae</taxon>
        <taxon>Cordyceps</taxon>
    </lineage>
</organism>
<evidence type="ECO:0000256" key="1">
    <source>
        <dbReference type="SAM" id="MobiDB-lite"/>
    </source>
</evidence>
<dbReference type="VEuPathDB" id="FungiDB:CCM_09190"/>
<dbReference type="Proteomes" id="UP000323067">
    <property type="component" value="Chromosome vii"/>
</dbReference>
<reference evidence="2 3" key="1">
    <citation type="journal article" date="2017" name="BMC Genomics">
        <title>Chromosome level assembly and secondary metabolite potential of the parasitic fungus Cordyceps militaris.</title>
        <authorList>
            <person name="Kramer G.J."/>
            <person name="Nodwell J.R."/>
        </authorList>
    </citation>
    <scope>NUCLEOTIDE SEQUENCE [LARGE SCALE GENOMIC DNA]</scope>
    <source>
        <strain evidence="2 3">ATCC 34164</strain>
    </source>
</reference>
<evidence type="ECO:0000313" key="3">
    <source>
        <dbReference type="Proteomes" id="UP000323067"/>
    </source>
</evidence>
<proteinExistence type="predicted"/>
<evidence type="ECO:0000313" key="2">
    <source>
        <dbReference type="EMBL" id="ATY61354.1"/>
    </source>
</evidence>
<dbReference type="EMBL" id="CP023324">
    <property type="protein sequence ID" value="ATY61354.1"/>
    <property type="molecule type" value="Genomic_DNA"/>
</dbReference>
<feature type="compositionally biased region" description="Polar residues" evidence="1">
    <location>
        <begin position="125"/>
        <end position="138"/>
    </location>
</feature>
<gene>
    <name evidence="2" type="ORF">A9K55_009280</name>
</gene>
<feature type="compositionally biased region" description="Low complexity" evidence="1">
    <location>
        <begin position="139"/>
        <end position="152"/>
    </location>
</feature>